<dbReference type="Gene3D" id="3.40.1280.10">
    <property type="match status" value="1"/>
</dbReference>
<comment type="catalytic activity">
    <reaction evidence="5">
        <text>cytidine(32) in tRNA + S-adenosyl-L-methionine = 2'-O-methylcytidine(32) in tRNA + S-adenosyl-L-homocysteine + H(+)</text>
        <dbReference type="Rhea" id="RHEA:42932"/>
        <dbReference type="Rhea" id="RHEA-COMP:10288"/>
        <dbReference type="Rhea" id="RHEA-COMP:10289"/>
        <dbReference type="ChEBI" id="CHEBI:15378"/>
        <dbReference type="ChEBI" id="CHEBI:57856"/>
        <dbReference type="ChEBI" id="CHEBI:59789"/>
        <dbReference type="ChEBI" id="CHEBI:74495"/>
        <dbReference type="ChEBI" id="CHEBI:82748"/>
        <dbReference type="EC" id="2.1.1.200"/>
    </reaction>
</comment>
<evidence type="ECO:0000256" key="5">
    <source>
        <dbReference type="RuleBase" id="RU362024"/>
    </source>
</evidence>
<keyword evidence="3" id="KW-0808">Transferase</keyword>
<evidence type="ECO:0000259" key="6">
    <source>
        <dbReference type="Pfam" id="PF00588"/>
    </source>
</evidence>
<dbReference type="GO" id="GO:0005829">
    <property type="term" value="C:cytosol"/>
    <property type="evidence" value="ECO:0007669"/>
    <property type="project" value="TreeGrafter"/>
</dbReference>
<evidence type="ECO:0000256" key="2">
    <source>
        <dbReference type="ARBA" id="ARBA00022603"/>
    </source>
</evidence>
<evidence type="ECO:0000256" key="1">
    <source>
        <dbReference type="ARBA" id="ARBA00007228"/>
    </source>
</evidence>
<comment type="catalytic activity">
    <reaction evidence="5">
        <text>uridine(32) in tRNA + S-adenosyl-L-methionine = 2'-O-methyluridine(32) in tRNA + S-adenosyl-L-homocysteine + H(+)</text>
        <dbReference type="Rhea" id="RHEA:42936"/>
        <dbReference type="Rhea" id="RHEA-COMP:10107"/>
        <dbReference type="Rhea" id="RHEA-COMP:10290"/>
        <dbReference type="ChEBI" id="CHEBI:15378"/>
        <dbReference type="ChEBI" id="CHEBI:57856"/>
        <dbReference type="ChEBI" id="CHEBI:59789"/>
        <dbReference type="ChEBI" id="CHEBI:65315"/>
        <dbReference type="ChEBI" id="CHEBI:74478"/>
        <dbReference type="EC" id="2.1.1.200"/>
    </reaction>
</comment>
<evidence type="ECO:0000313" key="8">
    <source>
        <dbReference type="Proteomes" id="UP000196027"/>
    </source>
</evidence>
<dbReference type="InterPro" id="IPR029026">
    <property type="entry name" value="tRNA_m1G_MTases_N"/>
</dbReference>
<sequence length="259" mass="28902">MQERIRVVLMETSHPGNIGAVARAMKNMDVSELVLVRPDSFPDPVADARSSGALDILASARVVEKFEDAVADCSLIVGTSARGRSFPWPVLNPRDCALKVLDSAAADNNVALVFGREDRGLSNEELQRCHYHVHIPANPDYSSLNLAMAVQVILYEIRMNSLLRLENSDASAYISPVTGPDNSAWDDAPATFDEVEGYFQHLEKTLVAIGFHDPEKPRQLMARLRRIYQRCHLDKTEVNILRGILKATNRMISNQRNQH</sequence>
<dbReference type="GO" id="GO:0003723">
    <property type="term" value="F:RNA binding"/>
    <property type="evidence" value="ECO:0007669"/>
    <property type="project" value="InterPro"/>
</dbReference>
<comment type="subcellular location">
    <subcellularLocation>
        <location evidence="5">Cytoplasm</location>
    </subcellularLocation>
</comment>
<dbReference type="CDD" id="cd18093">
    <property type="entry name" value="SpoU-like_TrmJ"/>
    <property type="match status" value="1"/>
</dbReference>
<accession>A0A1Y0I8L2</accession>
<keyword evidence="2 5" id="KW-0489">Methyltransferase</keyword>
<dbReference type="Proteomes" id="UP000196027">
    <property type="component" value="Chromosome"/>
</dbReference>
<proteinExistence type="inferred from homology"/>
<dbReference type="EC" id="2.1.1.200" evidence="5"/>
<dbReference type="FunFam" id="3.40.1280.10:FF:000006">
    <property type="entry name" value="Uncharacterized tRNA/rRNA methyltransferase HI_0380"/>
    <property type="match status" value="1"/>
</dbReference>
<dbReference type="InterPro" id="IPR029028">
    <property type="entry name" value="Alpha/beta_knot_MTases"/>
</dbReference>
<dbReference type="GO" id="GO:0002128">
    <property type="term" value="P:tRNA nucleoside ribose methylation"/>
    <property type="evidence" value="ECO:0007669"/>
    <property type="project" value="TreeGrafter"/>
</dbReference>
<dbReference type="KEGG" id="ome:OLMES_2479"/>
<dbReference type="RefSeq" id="WP_087461511.1">
    <property type="nucleotide sequence ID" value="NZ_CP021425.1"/>
</dbReference>
<organism evidence="7 8">
    <name type="scientific">Oleiphilus messinensis</name>
    <dbReference type="NCBI Taxonomy" id="141451"/>
    <lineage>
        <taxon>Bacteria</taxon>
        <taxon>Pseudomonadati</taxon>
        <taxon>Pseudomonadota</taxon>
        <taxon>Gammaproteobacteria</taxon>
        <taxon>Oceanospirillales</taxon>
        <taxon>Oleiphilaceae</taxon>
        <taxon>Oleiphilus</taxon>
    </lineage>
</organism>
<dbReference type="Gene3D" id="1.10.8.590">
    <property type="match status" value="1"/>
</dbReference>
<dbReference type="NCBIfam" id="TIGR00050">
    <property type="entry name" value="rRNA_methyl_1"/>
    <property type="match status" value="1"/>
</dbReference>
<feature type="domain" description="tRNA/rRNA methyltransferase SpoU type" evidence="6">
    <location>
        <begin position="5"/>
        <end position="155"/>
    </location>
</feature>
<keyword evidence="4 5" id="KW-0949">S-adenosyl-L-methionine</keyword>
<dbReference type="PANTHER" id="PTHR42786:SF2">
    <property type="entry name" value="TRNA (CYTIDINE_URIDINE-2'-O-)-METHYLTRANSFERASE TRMJ"/>
    <property type="match status" value="1"/>
</dbReference>
<dbReference type="EMBL" id="CP021425">
    <property type="protein sequence ID" value="ARU56539.1"/>
    <property type="molecule type" value="Genomic_DNA"/>
</dbReference>
<dbReference type="PIRSF" id="PIRSF004808">
    <property type="entry name" value="LasT"/>
    <property type="match status" value="1"/>
</dbReference>
<evidence type="ECO:0000256" key="3">
    <source>
        <dbReference type="ARBA" id="ARBA00022679"/>
    </source>
</evidence>
<keyword evidence="5" id="KW-0819">tRNA processing</keyword>
<dbReference type="Pfam" id="PF00588">
    <property type="entry name" value="SpoU_methylase"/>
    <property type="match status" value="1"/>
</dbReference>
<reference evidence="7 8" key="1">
    <citation type="submission" date="2017-05" db="EMBL/GenBank/DDBJ databases">
        <title>Genomic insights into alkan degradation activity of Oleiphilus messinensis.</title>
        <authorList>
            <person name="Kozyavkin S.A."/>
            <person name="Slesarev A.I."/>
            <person name="Golyshin P.N."/>
            <person name="Korzhenkov A."/>
            <person name="Golyshina O.N."/>
            <person name="Toshchakov S.V."/>
        </authorList>
    </citation>
    <scope>NUCLEOTIDE SEQUENCE [LARGE SCALE GENOMIC DNA]</scope>
    <source>
        <strain evidence="7 8">ME102</strain>
    </source>
</reference>
<comment type="function">
    <text evidence="5">Catalyzes the formation of 2'O-methylated cytidine (Cm32) or 2'O-methylated uridine (Um32) at position 32 in tRNA.</text>
</comment>
<evidence type="ECO:0000313" key="7">
    <source>
        <dbReference type="EMBL" id="ARU56539.1"/>
    </source>
</evidence>
<dbReference type="InterPro" id="IPR001537">
    <property type="entry name" value="SpoU_MeTrfase"/>
</dbReference>
<dbReference type="OrthoDB" id="9806346at2"/>
<keyword evidence="8" id="KW-1185">Reference proteome</keyword>
<comment type="similarity">
    <text evidence="1">Belongs to the class IV-like SAM-binding methyltransferase superfamily. RNA methyltransferase TrmH family.</text>
</comment>
<name>A0A1Y0I8L2_9GAMM</name>
<comment type="subunit">
    <text evidence="5">Homodimer.</text>
</comment>
<dbReference type="AlphaFoldDB" id="A0A1Y0I8L2"/>
<dbReference type="GO" id="GO:0160206">
    <property type="term" value="F:tRNA (cytidine(32)/uridine(32)-2'-O)-methyltransferase activity"/>
    <property type="evidence" value="ECO:0007669"/>
    <property type="project" value="UniProtKB-EC"/>
</dbReference>
<dbReference type="PANTHER" id="PTHR42786">
    <property type="entry name" value="TRNA/RRNA METHYLTRANSFERASE"/>
    <property type="match status" value="1"/>
</dbReference>
<dbReference type="SUPFAM" id="SSF75217">
    <property type="entry name" value="alpha/beta knot"/>
    <property type="match status" value="1"/>
</dbReference>
<gene>
    <name evidence="5" type="primary">trmJ</name>
    <name evidence="7" type="ORF">OLMES_2479</name>
</gene>
<keyword evidence="5" id="KW-0963">Cytoplasm</keyword>
<dbReference type="GO" id="GO:0106339">
    <property type="term" value="F:tRNA (cytidine(32)-2'-O)-methyltransferase activity"/>
    <property type="evidence" value="ECO:0007669"/>
    <property type="project" value="RHEA"/>
</dbReference>
<protein>
    <recommendedName>
        <fullName evidence="5">tRNA (cytidine/uridine-2'-O-)-methyltransferase TrmJ</fullName>
        <ecNumber evidence="5">2.1.1.200</ecNumber>
    </recommendedName>
    <alternativeName>
        <fullName evidence="5">tRNA (cytidine(32)/uridine(32)-2'-O)-methyltransferase</fullName>
    </alternativeName>
    <alternativeName>
        <fullName evidence="5">tRNA Cm32/Um32 methyltransferase</fullName>
    </alternativeName>
</protein>
<evidence type="ECO:0000256" key="4">
    <source>
        <dbReference type="ARBA" id="ARBA00022691"/>
    </source>
</evidence>
<dbReference type="InterPro" id="IPR004384">
    <property type="entry name" value="RNA_MeTrfase_TrmJ/LasT"/>
</dbReference>